<proteinExistence type="predicted"/>
<feature type="region of interest" description="Disordered" evidence="2">
    <location>
        <begin position="1"/>
        <end position="63"/>
    </location>
</feature>
<evidence type="ECO:0000256" key="2">
    <source>
        <dbReference type="SAM" id="MobiDB-lite"/>
    </source>
</evidence>
<gene>
    <name evidence="4" type="ORF">OIU85_008501</name>
</gene>
<reference evidence="4" key="2">
    <citation type="journal article" date="2023" name="Int. J. Mol. Sci.">
        <title>De Novo Assembly and Annotation of 11 Diverse Shrub Willow (Salix) Genomes Reveals Novel Gene Organization in Sex-Linked Regions.</title>
        <authorList>
            <person name="Hyden B."/>
            <person name="Feng K."/>
            <person name="Yates T.B."/>
            <person name="Jawdy S."/>
            <person name="Cereghino C."/>
            <person name="Smart L.B."/>
            <person name="Muchero W."/>
        </authorList>
    </citation>
    <scope>NUCLEOTIDE SEQUENCE [LARGE SCALE GENOMIC DNA]</scope>
    <source>
        <tissue evidence="4">Shoot tip</tissue>
    </source>
</reference>
<comment type="caution">
    <text evidence="4">The sequence shown here is derived from an EMBL/GenBank/DDBJ whole genome shotgun (WGS) entry which is preliminary data.</text>
</comment>
<name>A0A9Q0NXV8_SALVM</name>
<organism evidence="4 5">
    <name type="scientific">Salix viminalis</name>
    <name type="common">Common osier</name>
    <name type="synonym">Basket willow</name>
    <dbReference type="NCBI Taxonomy" id="40686"/>
    <lineage>
        <taxon>Eukaryota</taxon>
        <taxon>Viridiplantae</taxon>
        <taxon>Streptophyta</taxon>
        <taxon>Embryophyta</taxon>
        <taxon>Tracheophyta</taxon>
        <taxon>Spermatophyta</taxon>
        <taxon>Magnoliopsida</taxon>
        <taxon>eudicotyledons</taxon>
        <taxon>Gunneridae</taxon>
        <taxon>Pentapetalae</taxon>
        <taxon>rosids</taxon>
        <taxon>fabids</taxon>
        <taxon>Malpighiales</taxon>
        <taxon>Salicaceae</taxon>
        <taxon>Saliceae</taxon>
        <taxon>Salix</taxon>
    </lineage>
</organism>
<keyword evidence="1" id="KW-0677">Repeat</keyword>
<sequence length="129" mass="13453">MNSQIGPPPPKRTSLAHKRGSTTSRKSSSSMAPTPSENGGTSSHGGNTSKPSSPDAPSRMAARRVNAALLTDANALLSGIVTDKDISARVIAEGLRPEQTTVSKIMTRNPIFVNSDSLAIEALQKMVQG</sequence>
<accession>A0A9Q0NXV8</accession>
<feature type="domain" description="CBS" evidence="3">
    <location>
        <begin position="102"/>
        <end position="128"/>
    </location>
</feature>
<dbReference type="InterPro" id="IPR046342">
    <property type="entry name" value="CBS_dom_sf"/>
</dbReference>
<dbReference type="OrthoDB" id="418595at2759"/>
<reference evidence="4" key="1">
    <citation type="submission" date="2022-11" db="EMBL/GenBank/DDBJ databases">
        <authorList>
            <person name="Hyden B.L."/>
            <person name="Feng K."/>
            <person name="Yates T."/>
            <person name="Jawdy S."/>
            <person name="Smart L.B."/>
            <person name="Muchero W."/>
        </authorList>
    </citation>
    <scope>NUCLEOTIDE SEQUENCE</scope>
    <source>
        <tissue evidence="4">Shoot tip</tissue>
    </source>
</reference>
<dbReference type="Pfam" id="PF00571">
    <property type="entry name" value="CBS"/>
    <property type="match status" value="1"/>
</dbReference>
<dbReference type="InterPro" id="IPR051462">
    <property type="entry name" value="CBS_domain-containing"/>
</dbReference>
<protein>
    <submittedName>
        <fullName evidence="4">AMP-ACTIVATED PROTEIN KINASE GAMMA REGULATORY SUBUNIT</fullName>
    </submittedName>
</protein>
<evidence type="ECO:0000259" key="3">
    <source>
        <dbReference type="Pfam" id="PF00571"/>
    </source>
</evidence>
<dbReference type="InterPro" id="IPR000644">
    <property type="entry name" value="CBS_dom"/>
</dbReference>
<dbReference type="EMBL" id="JAPFFL010000014">
    <property type="protein sequence ID" value="KAJ6677926.1"/>
    <property type="molecule type" value="Genomic_DNA"/>
</dbReference>
<evidence type="ECO:0000256" key="1">
    <source>
        <dbReference type="ARBA" id="ARBA00022737"/>
    </source>
</evidence>
<feature type="compositionally biased region" description="Pro residues" evidence="2">
    <location>
        <begin position="1"/>
        <end position="11"/>
    </location>
</feature>
<dbReference type="PANTHER" id="PTHR48108">
    <property type="entry name" value="CBS DOMAIN-CONTAINING PROTEIN CBSX2, CHLOROPLASTIC"/>
    <property type="match status" value="1"/>
</dbReference>
<keyword evidence="5" id="KW-1185">Reference proteome</keyword>
<dbReference type="PANTHER" id="PTHR48108:SF26">
    <property type="entry name" value="CBS DOMAIN-CONTAINING PROTEIN DDB_G0289609"/>
    <property type="match status" value="1"/>
</dbReference>
<evidence type="ECO:0000313" key="5">
    <source>
        <dbReference type="Proteomes" id="UP001151529"/>
    </source>
</evidence>
<dbReference type="AlphaFoldDB" id="A0A9Q0NXV8"/>
<evidence type="ECO:0000313" key="4">
    <source>
        <dbReference type="EMBL" id="KAJ6677926.1"/>
    </source>
</evidence>
<feature type="compositionally biased region" description="Low complexity" evidence="2">
    <location>
        <begin position="21"/>
        <end position="49"/>
    </location>
</feature>
<dbReference type="Gene3D" id="3.10.580.10">
    <property type="entry name" value="CBS-domain"/>
    <property type="match status" value="1"/>
</dbReference>
<dbReference type="Proteomes" id="UP001151529">
    <property type="component" value="Chromosome 7"/>
</dbReference>
<dbReference type="SUPFAM" id="SSF54631">
    <property type="entry name" value="CBS-domain pair"/>
    <property type="match status" value="1"/>
</dbReference>